<comment type="similarity">
    <text evidence="2">Belongs to the mitochondrion-specific ribosomal protein mS39 family.</text>
</comment>
<evidence type="ECO:0000313" key="14">
    <source>
        <dbReference type="Proteomes" id="UP001230051"/>
    </source>
</evidence>
<evidence type="ECO:0000256" key="4">
    <source>
        <dbReference type="ARBA" id="ARBA00022737"/>
    </source>
</evidence>
<evidence type="ECO:0000256" key="9">
    <source>
        <dbReference type="ARBA" id="ARBA00023128"/>
    </source>
</evidence>
<dbReference type="PANTHER" id="PTHR16276:SF1">
    <property type="entry name" value="SMALL RIBOSOMAL SUBUNIT PROTEIN MS39"/>
    <property type="match status" value="1"/>
</dbReference>
<dbReference type="AlphaFoldDB" id="A0AAD8LV20"/>
<name>A0AAD8LV20_ACIOX</name>
<comment type="caution">
    <text evidence="13">The sequence shown here is derived from an EMBL/GenBank/DDBJ whole genome shotgun (WGS) entry which is preliminary data.</text>
</comment>
<reference evidence="13" key="1">
    <citation type="submission" date="2022-02" db="EMBL/GenBank/DDBJ databases">
        <title>Atlantic sturgeon de novo genome assembly.</title>
        <authorList>
            <person name="Stock M."/>
            <person name="Klopp C."/>
            <person name="Guiguen Y."/>
            <person name="Cabau C."/>
            <person name="Parinello H."/>
            <person name="Santidrian Yebra-Pimentel E."/>
            <person name="Kuhl H."/>
            <person name="Dirks R.P."/>
            <person name="Guessner J."/>
            <person name="Wuertz S."/>
            <person name="Du K."/>
            <person name="Schartl M."/>
        </authorList>
    </citation>
    <scope>NUCLEOTIDE SEQUENCE</scope>
    <source>
        <strain evidence="13">STURGEONOMICS-FGT-2020</strain>
        <tissue evidence="13">Whole blood</tissue>
    </source>
</reference>
<keyword evidence="3" id="KW-0699">rRNA-binding</keyword>
<evidence type="ECO:0000256" key="12">
    <source>
        <dbReference type="PROSITE-ProRule" id="PRU00708"/>
    </source>
</evidence>
<dbReference type="FunFam" id="1.25.40.10:FF:002139">
    <property type="entry name" value="Pentatricopeptide repeat domain 3"/>
    <property type="match status" value="1"/>
</dbReference>
<dbReference type="GO" id="GO:0005840">
    <property type="term" value="C:ribosome"/>
    <property type="evidence" value="ECO:0007669"/>
    <property type="project" value="UniProtKB-KW"/>
</dbReference>
<accession>A0AAD8LV20</accession>
<dbReference type="GO" id="GO:1990904">
    <property type="term" value="C:ribonucleoprotein complex"/>
    <property type="evidence" value="ECO:0007669"/>
    <property type="project" value="UniProtKB-KW"/>
</dbReference>
<evidence type="ECO:0000256" key="11">
    <source>
        <dbReference type="ARBA" id="ARBA00035134"/>
    </source>
</evidence>
<keyword evidence="8" id="KW-0689">Ribosomal protein</keyword>
<dbReference type="GO" id="GO:0006417">
    <property type="term" value="P:regulation of translation"/>
    <property type="evidence" value="ECO:0007669"/>
    <property type="project" value="UniProtKB-KW"/>
</dbReference>
<dbReference type="InterPro" id="IPR011990">
    <property type="entry name" value="TPR-like_helical_dom_sf"/>
</dbReference>
<gene>
    <name evidence="13" type="ORF">AOXY_G90</name>
</gene>
<organism evidence="13 14">
    <name type="scientific">Acipenser oxyrinchus oxyrinchus</name>
    <dbReference type="NCBI Taxonomy" id="40147"/>
    <lineage>
        <taxon>Eukaryota</taxon>
        <taxon>Metazoa</taxon>
        <taxon>Chordata</taxon>
        <taxon>Craniata</taxon>
        <taxon>Vertebrata</taxon>
        <taxon>Euteleostomi</taxon>
        <taxon>Actinopterygii</taxon>
        <taxon>Chondrostei</taxon>
        <taxon>Acipenseriformes</taxon>
        <taxon>Acipenseridae</taxon>
        <taxon>Acipenser</taxon>
    </lineage>
</organism>
<dbReference type="Gene3D" id="1.25.40.10">
    <property type="entry name" value="Tetratricopeptide repeat domain"/>
    <property type="match status" value="2"/>
</dbReference>
<comment type="subcellular location">
    <subcellularLocation>
        <location evidence="1">Mitochondrion</location>
    </subcellularLocation>
</comment>
<dbReference type="InterPro" id="IPR002885">
    <property type="entry name" value="PPR_rpt"/>
</dbReference>
<dbReference type="Proteomes" id="UP001230051">
    <property type="component" value="Unassembled WGS sequence"/>
</dbReference>
<dbReference type="InterPro" id="IPR055063">
    <property type="entry name" value="Rib_mS39_PPR"/>
</dbReference>
<keyword evidence="5" id="KW-0810">Translation regulation</keyword>
<keyword evidence="10" id="KW-0687">Ribonucleoprotein</keyword>
<evidence type="ECO:0000256" key="3">
    <source>
        <dbReference type="ARBA" id="ARBA00022730"/>
    </source>
</evidence>
<keyword evidence="14" id="KW-1185">Reference proteome</keyword>
<dbReference type="Pfam" id="PF22330">
    <property type="entry name" value="Rib_mS39_PPR"/>
    <property type="match status" value="1"/>
</dbReference>
<feature type="repeat" description="PPR" evidence="12">
    <location>
        <begin position="332"/>
        <end position="368"/>
    </location>
</feature>
<dbReference type="EMBL" id="JAGXEW010000001">
    <property type="protein sequence ID" value="KAK1175438.1"/>
    <property type="molecule type" value="Genomic_DNA"/>
</dbReference>
<dbReference type="GO" id="GO:0019843">
    <property type="term" value="F:rRNA binding"/>
    <property type="evidence" value="ECO:0007669"/>
    <property type="project" value="UniProtKB-KW"/>
</dbReference>
<proteinExistence type="inferred from homology"/>
<evidence type="ECO:0000256" key="2">
    <source>
        <dbReference type="ARBA" id="ARBA00008551"/>
    </source>
</evidence>
<keyword evidence="7" id="KW-0809">Transit peptide</keyword>
<dbReference type="PROSITE" id="PS51375">
    <property type="entry name" value="PPR"/>
    <property type="match status" value="1"/>
</dbReference>
<evidence type="ECO:0000256" key="5">
    <source>
        <dbReference type="ARBA" id="ARBA00022845"/>
    </source>
</evidence>
<dbReference type="PANTHER" id="PTHR16276">
    <property type="entry name" value="PENTATRICOPEPTIDE REPEAT DOMAIN-CONTAINING PROTEIN 3"/>
    <property type="match status" value="1"/>
</dbReference>
<evidence type="ECO:0000256" key="1">
    <source>
        <dbReference type="ARBA" id="ARBA00004173"/>
    </source>
</evidence>
<evidence type="ECO:0000256" key="8">
    <source>
        <dbReference type="ARBA" id="ARBA00022980"/>
    </source>
</evidence>
<keyword evidence="9" id="KW-0496">Mitochondrion</keyword>
<dbReference type="GO" id="GO:0032543">
    <property type="term" value="P:mitochondrial translation"/>
    <property type="evidence" value="ECO:0007669"/>
    <property type="project" value="InterPro"/>
</dbReference>
<dbReference type="GO" id="GO:0005739">
    <property type="term" value="C:mitochondrion"/>
    <property type="evidence" value="ECO:0007669"/>
    <property type="project" value="UniProtKB-SubCell"/>
</dbReference>
<evidence type="ECO:0000313" key="13">
    <source>
        <dbReference type="EMBL" id="KAK1175438.1"/>
    </source>
</evidence>
<sequence length="684" mass="77365">MAAPGVHAGLQLFGSTRRLLHKLDKCAVFRSYTGSCALNQNATTALPAGSSEEIVLPRKKKWDKIAVLQALASTVNRDPTAAHYMFQDDPYLFPKTSAEFKLYSLSQESGRNTAKYIINTYPKYFQKDYAEPHIPCLMPEAFEPQINDISEDALNERIQLRQVKAAVDIFDQLIQGGTTVSLETTNKLLDLLCFYGDRDPVRDDQPEHKEADEVEAVQEDFQKRQKGRLRKASDLIGVVWRENNNAERIFNLMPEKNERSFCSLIRGMVKYGAYTKAFSMYADLLNNRMTADVHTFNALLAAAPNTREKYNEKWELIVETLNQMSEQKVQPNLLTFNAVLKSLRKCGSLARTQSLQTLNEMKALGIEPSLATFDHLLGIFYKAASSVRGPTDMIFEVLDEIEGKSFVARDPDDVYFFSNAMRVCLDLKDVELAYRLHQLLGEGENWKLLGDAFQQSVFYGRFFNLLCMMEHIDMVMKWYKDLIPSLYYPNSQGMMDLLQALDTDSRLDLIPQIWKDIKQLGHTNKADLVEEVLALMARDKQSPEVQASFADCSLAVKSVYEVGDRGRTALEWTASALGNITSLLLRAGRMQEAWGILQLFKANNRIPGEALLAEFLECAKERRDNDLAIDLVKLAASFSLTTTAKFASRVKEEFLLSEEQKKSLEELDVLSSDSSDSDSDSDSE</sequence>
<keyword evidence="6" id="KW-0694">RNA-binding</keyword>
<protein>
    <recommendedName>
        <fullName evidence="11">Small ribosomal subunit protein mS39</fullName>
    </recommendedName>
</protein>
<dbReference type="InterPro" id="IPR037387">
    <property type="entry name" value="PTCD3"/>
</dbReference>
<dbReference type="GO" id="GO:0043024">
    <property type="term" value="F:ribosomal small subunit binding"/>
    <property type="evidence" value="ECO:0007669"/>
    <property type="project" value="InterPro"/>
</dbReference>
<evidence type="ECO:0000256" key="7">
    <source>
        <dbReference type="ARBA" id="ARBA00022946"/>
    </source>
</evidence>
<evidence type="ECO:0000256" key="10">
    <source>
        <dbReference type="ARBA" id="ARBA00023274"/>
    </source>
</evidence>
<evidence type="ECO:0000256" key="6">
    <source>
        <dbReference type="ARBA" id="ARBA00022884"/>
    </source>
</evidence>
<keyword evidence="4" id="KW-0677">Repeat</keyword>
<dbReference type="Pfam" id="PF13812">
    <property type="entry name" value="PPR_3"/>
    <property type="match status" value="1"/>
</dbReference>